<gene>
    <name evidence="1" type="ORF">QFC20_002688</name>
</gene>
<dbReference type="Proteomes" id="UP001230649">
    <property type="component" value="Unassembled WGS sequence"/>
</dbReference>
<name>A0ACC2WJ47_9TREE</name>
<protein>
    <submittedName>
        <fullName evidence="1">Uncharacterized protein</fullName>
    </submittedName>
</protein>
<keyword evidence="2" id="KW-1185">Reference proteome</keyword>
<evidence type="ECO:0000313" key="2">
    <source>
        <dbReference type="Proteomes" id="UP001230649"/>
    </source>
</evidence>
<dbReference type="EMBL" id="JASBWS010000020">
    <property type="protein sequence ID" value="KAJ9111194.1"/>
    <property type="molecule type" value="Genomic_DNA"/>
</dbReference>
<comment type="caution">
    <text evidence="1">The sequence shown here is derived from an EMBL/GenBank/DDBJ whole genome shotgun (WGS) entry which is preliminary data.</text>
</comment>
<proteinExistence type="predicted"/>
<sequence length="714" mass="79199">MDEKELEALNEERRIDGQEWIVTEAEDLLASASKHPEIDAKHKRRFESQTQGGLPNSASGDGPEHEHDPESYGREERRSPAAVFGSKRIGSVVLPEQLLDSIQREIDGHDDKKLLRQAYLSQQTSKSSSSNSSPHLSSSLQSHLHHENSESCSSGRRKSAVTPLSALVSAAVDLPTEYAVVRNVVREVEARIGTAEWRRLGFGSAARESDVVENDRRRRGFVMWDSGVGSALWAVSDSYTLLPSDTLPQSAAKGSADPIPIDYIQGSRHMLEMTRNLFAEATEAAEVRYQRIDKQLGTLSKLPTKKARLNRIQEIWDTGAEVMIVIDRGNKEGYQAVMEARDQLLLLGRTTSIDLSPAASAPVGSLMVEDEQTGEVRPISKKERQRLKKDARKAKKELQSQAGRQPALRTESGKEVVQIGNEIFYEEEAGMLGDPSGVDAEASEVPDVIGSHVIAPRLQTPGFFRKTKHSGKGDADLKYSYVVIRRGPRPSKHSQDIGRLGAIAKEEIIAFEKKASTETQRLIVPVIGGKEGVYEVVAVETEAETEKAPREWPDDDLSKEELQDVLRGQAYQWPRLVYPPLKRSGHVVMDTCHPSGSIVRLTVAKSDTKQVYHDARKSSWGDLFPHRPRATERVRTRGIKKLNKITPADEDYSPEVDSISQEIDINQVFGDMGEGAEQVDGAVLAAESKVLEEYLRELPAAQWEDMDEPAKTSK</sequence>
<evidence type="ECO:0000313" key="1">
    <source>
        <dbReference type="EMBL" id="KAJ9111194.1"/>
    </source>
</evidence>
<reference evidence="1" key="1">
    <citation type="submission" date="2023-04" db="EMBL/GenBank/DDBJ databases">
        <title>Draft Genome sequencing of Naganishia species isolated from polar environments using Oxford Nanopore Technology.</title>
        <authorList>
            <person name="Leo P."/>
            <person name="Venkateswaran K."/>
        </authorList>
    </citation>
    <scope>NUCLEOTIDE SEQUENCE</scope>
    <source>
        <strain evidence="1">MNA-CCFEE 5262</strain>
    </source>
</reference>
<accession>A0ACC2WJ47</accession>
<organism evidence="1 2">
    <name type="scientific">Naganishia adeliensis</name>
    <dbReference type="NCBI Taxonomy" id="92952"/>
    <lineage>
        <taxon>Eukaryota</taxon>
        <taxon>Fungi</taxon>
        <taxon>Dikarya</taxon>
        <taxon>Basidiomycota</taxon>
        <taxon>Agaricomycotina</taxon>
        <taxon>Tremellomycetes</taxon>
        <taxon>Filobasidiales</taxon>
        <taxon>Filobasidiaceae</taxon>
        <taxon>Naganishia</taxon>
    </lineage>
</organism>